<evidence type="ECO:0000313" key="1">
    <source>
        <dbReference type="EMBL" id="CAB4012467.1"/>
    </source>
</evidence>
<comment type="caution">
    <text evidence="1">The sequence shown here is derived from an EMBL/GenBank/DDBJ whole genome shotgun (WGS) entry which is preliminary data.</text>
</comment>
<name>A0A6S7I5X8_PARCT</name>
<proteinExistence type="predicted"/>
<protein>
    <submittedName>
        <fullName evidence="1">Uncharacterized protein</fullName>
    </submittedName>
</protein>
<organism evidence="1 2">
    <name type="scientific">Paramuricea clavata</name>
    <name type="common">Red gorgonian</name>
    <name type="synonym">Violescent sea-whip</name>
    <dbReference type="NCBI Taxonomy" id="317549"/>
    <lineage>
        <taxon>Eukaryota</taxon>
        <taxon>Metazoa</taxon>
        <taxon>Cnidaria</taxon>
        <taxon>Anthozoa</taxon>
        <taxon>Octocorallia</taxon>
        <taxon>Malacalcyonacea</taxon>
        <taxon>Plexauridae</taxon>
        <taxon>Paramuricea</taxon>
    </lineage>
</organism>
<accession>A0A6S7I5X8</accession>
<sequence length="349" mass="39414">MLTFVVFGDLPATNETYSDGNTTIMWWENKKKMQHKADHNDEGRYVNACRCDCGDIRTDIDGMKLDIVINETGLSREINRNAKTIGELQKLNSTCPSSADLEDIKHAIATLQLMLEGLQMPGNDDISNVGETFSDGEQPISKKSNNEKDVHISPDLNFYKNKARNLEQKYYELRATFGTKIFELEESTNINANLVDQAIFDNNLNKDKQHEHNAHCPDASTETIDDLNFNNSVIIMNDIPSSESNDTSIMEINQPYEELTADASIASSIHRLSYNQRNSVQRNNKPLLPLDNLYQPALLGERCLRNVIENGLGNIIDKTTIGETIIRQHHVKSDNSVRIFGPKRDGEKK</sequence>
<dbReference type="Proteomes" id="UP001152795">
    <property type="component" value="Unassembled WGS sequence"/>
</dbReference>
<dbReference type="EMBL" id="CACRXK020007520">
    <property type="protein sequence ID" value="CAB4012467.1"/>
    <property type="molecule type" value="Genomic_DNA"/>
</dbReference>
<reference evidence="1" key="1">
    <citation type="submission" date="2020-04" db="EMBL/GenBank/DDBJ databases">
        <authorList>
            <person name="Alioto T."/>
            <person name="Alioto T."/>
            <person name="Gomez Garrido J."/>
        </authorList>
    </citation>
    <scope>NUCLEOTIDE SEQUENCE</scope>
    <source>
        <strain evidence="1">A484AB</strain>
    </source>
</reference>
<gene>
    <name evidence="1" type="ORF">PACLA_8A061865</name>
</gene>
<evidence type="ECO:0000313" key="2">
    <source>
        <dbReference type="Proteomes" id="UP001152795"/>
    </source>
</evidence>
<keyword evidence="2" id="KW-1185">Reference proteome</keyword>
<dbReference type="AlphaFoldDB" id="A0A6S7I5X8"/>